<evidence type="ECO:0000313" key="3">
    <source>
        <dbReference type="EMBL" id="QDU63948.1"/>
    </source>
</evidence>
<keyword evidence="2" id="KW-1133">Transmembrane helix</keyword>
<dbReference type="AlphaFoldDB" id="A0A518BAF0"/>
<dbReference type="Gene3D" id="3.40.50.1820">
    <property type="entry name" value="alpha/beta hydrolase"/>
    <property type="match status" value="1"/>
</dbReference>
<keyword evidence="4" id="KW-1185">Reference proteome</keyword>
<organism evidence="3 4">
    <name type="scientific">Kolteria novifilia</name>
    <dbReference type="NCBI Taxonomy" id="2527975"/>
    <lineage>
        <taxon>Bacteria</taxon>
        <taxon>Pseudomonadati</taxon>
        <taxon>Planctomycetota</taxon>
        <taxon>Planctomycetia</taxon>
        <taxon>Kolteriales</taxon>
        <taxon>Kolteriaceae</taxon>
        <taxon>Kolteria</taxon>
    </lineage>
</organism>
<dbReference type="PANTHER" id="PTHR43358:SF4">
    <property type="entry name" value="ALPHA_BETA HYDROLASE FOLD-1 DOMAIN-CONTAINING PROTEIN"/>
    <property type="match status" value="1"/>
</dbReference>
<dbReference type="SUPFAM" id="SSF53474">
    <property type="entry name" value="alpha/beta-Hydrolases"/>
    <property type="match status" value="1"/>
</dbReference>
<feature type="transmembrane region" description="Helical" evidence="2">
    <location>
        <begin position="218"/>
        <end position="236"/>
    </location>
</feature>
<proteinExistence type="predicted"/>
<evidence type="ECO:0000313" key="4">
    <source>
        <dbReference type="Proteomes" id="UP000317093"/>
    </source>
</evidence>
<dbReference type="GO" id="GO:0016787">
    <property type="term" value="F:hydrolase activity"/>
    <property type="evidence" value="ECO:0007669"/>
    <property type="project" value="UniProtKB-KW"/>
</dbReference>
<dbReference type="Proteomes" id="UP000317093">
    <property type="component" value="Chromosome"/>
</dbReference>
<dbReference type="PANTHER" id="PTHR43358">
    <property type="entry name" value="ALPHA/BETA-HYDROLASE"/>
    <property type="match status" value="1"/>
</dbReference>
<keyword evidence="2" id="KW-0472">Membrane</keyword>
<keyword evidence="2" id="KW-0812">Transmembrane</keyword>
<keyword evidence="3" id="KW-0378">Hydrolase</keyword>
<dbReference type="KEGG" id="knv:Pan216_48290"/>
<gene>
    <name evidence="3" type="ORF">Pan216_48290</name>
</gene>
<dbReference type="InterPro" id="IPR052920">
    <property type="entry name" value="DNA-binding_regulatory"/>
</dbReference>
<dbReference type="InterPro" id="IPR029058">
    <property type="entry name" value="AB_hydrolase_fold"/>
</dbReference>
<feature type="region of interest" description="Disordered" evidence="1">
    <location>
        <begin position="325"/>
        <end position="346"/>
    </location>
</feature>
<evidence type="ECO:0000256" key="2">
    <source>
        <dbReference type="SAM" id="Phobius"/>
    </source>
</evidence>
<protein>
    <submittedName>
        <fullName evidence="3">Alpha/beta hydrolase family protein</fullName>
    </submittedName>
</protein>
<evidence type="ECO:0000256" key="1">
    <source>
        <dbReference type="SAM" id="MobiDB-lite"/>
    </source>
</evidence>
<feature type="compositionally biased region" description="Polar residues" evidence="1">
    <location>
        <begin position="329"/>
        <end position="346"/>
    </location>
</feature>
<accession>A0A518BAF0</accession>
<dbReference type="RefSeq" id="WP_145261799.1">
    <property type="nucleotide sequence ID" value="NZ_CP036279.1"/>
</dbReference>
<dbReference type="OrthoDB" id="9776685at2"/>
<name>A0A518BAF0_9BACT</name>
<sequence>MNSALVTLLYVLLSLVGLFLFLWTLLAFWVIGRYGHWIVRIFEEKPMFLTHQAQPHPDAEEVVFETKSGRKLVGSYLKHTGRQRLGVLLLCHEFLCNRWTCLRYAGHLREVGFDLFTFDFGDTGDSDPIEGYDPLQWVTNYEKEDVRAAVRYLESREDRDPRGIGAFGVSKGGGAIIAAAADERAIRAVCTDGAFPTHLTVTHYISRWAEIVVTMKTFYNNLPIFFFATLTELLMLRMRFRRSVQYLRLERAIAKFGSRPLLIIHGKRDNYINPWIVERFFEFARDPKELWFVKGAKHNGCLDQEPEVYRSKIRDFFVKALAPGGADPTASSKQQDASSPSPVAGP</sequence>
<reference evidence="3 4" key="1">
    <citation type="submission" date="2019-02" db="EMBL/GenBank/DDBJ databases">
        <title>Deep-cultivation of Planctomycetes and their phenomic and genomic characterization uncovers novel biology.</title>
        <authorList>
            <person name="Wiegand S."/>
            <person name="Jogler M."/>
            <person name="Boedeker C."/>
            <person name="Pinto D."/>
            <person name="Vollmers J."/>
            <person name="Rivas-Marin E."/>
            <person name="Kohn T."/>
            <person name="Peeters S.H."/>
            <person name="Heuer A."/>
            <person name="Rast P."/>
            <person name="Oberbeckmann S."/>
            <person name="Bunk B."/>
            <person name="Jeske O."/>
            <person name="Meyerdierks A."/>
            <person name="Storesund J.E."/>
            <person name="Kallscheuer N."/>
            <person name="Luecker S."/>
            <person name="Lage O.M."/>
            <person name="Pohl T."/>
            <person name="Merkel B.J."/>
            <person name="Hornburger P."/>
            <person name="Mueller R.-W."/>
            <person name="Bruemmer F."/>
            <person name="Labrenz M."/>
            <person name="Spormann A.M."/>
            <person name="Op den Camp H."/>
            <person name="Overmann J."/>
            <person name="Amann R."/>
            <person name="Jetten M.S.M."/>
            <person name="Mascher T."/>
            <person name="Medema M.H."/>
            <person name="Devos D.P."/>
            <person name="Kaster A.-K."/>
            <person name="Ovreas L."/>
            <person name="Rohde M."/>
            <person name="Galperin M.Y."/>
            <person name="Jogler C."/>
        </authorList>
    </citation>
    <scope>NUCLEOTIDE SEQUENCE [LARGE SCALE GENOMIC DNA]</scope>
    <source>
        <strain evidence="3 4">Pan216</strain>
    </source>
</reference>
<dbReference type="EMBL" id="CP036279">
    <property type="protein sequence ID" value="QDU63948.1"/>
    <property type="molecule type" value="Genomic_DNA"/>
</dbReference>